<dbReference type="Proteomes" id="UP001551482">
    <property type="component" value="Unassembled WGS sequence"/>
</dbReference>
<feature type="region of interest" description="Disordered" evidence="1">
    <location>
        <begin position="73"/>
        <end position="98"/>
    </location>
</feature>
<dbReference type="Pfam" id="PF13499">
    <property type="entry name" value="EF-hand_7"/>
    <property type="match status" value="1"/>
</dbReference>
<feature type="domain" description="EF-hand" evidence="2">
    <location>
        <begin position="5"/>
        <end position="40"/>
    </location>
</feature>
<dbReference type="Gene3D" id="1.10.238.10">
    <property type="entry name" value="EF-hand"/>
    <property type="match status" value="1"/>
</dbReference>
<protein>
    <submittedName>
        <fullName evidence="3">EF-hand domain-containing protein</fullName>
    </submittedName>
</protein>
<dbReference type="PROSITE" id="PS00018">
    <property type="entry name" value="EF_HAND_1"/>
    <property type="match status" value="2"/>
</dbReference>
<dbReference type="RefSeq" id="WP_358354400.1">
    <property type="nucleotide sequence ID" value="NZ_JBEZFP010000036.1"/>
</dbReference>
<dbReference type="SMART" id="SM00054">
    <property type="entry name" value="EFh"/>
    <property type="match status" value="2"/>
</dbReference>
<accession>A0ABV3DH57</accession>
<dbReference type="InterPro" id="IPR011992">
    <property type="entry name" value="EF-hand-dom_pair"/>
</dbReference>
<organism evidence="3 4">
    <name type="scientific">Streptodolium elevatio</name>
    <dbReference type="NCBI Taxonomy" id="3157996"/>
    <lineage>
        <taxon>Bacteria</taxon>
        <taxon>Bacillati</taxon>
        <taxon>Actinomycetota</taxon>
        <taxon>Actinomycetes</taxon>
        <taxon>Kitasatosporales</taxon>
        <taxon>Streptomycetaceae</taxon>
        <taxon>Streptodolium</taxon>
    </lineage>
</organism>
<dbReference type="InterPro" id="IPR018247">
    <property type="entry name" value="EF_Hand_1_Ca_BS"/>
</dbReference>
<dbReference type="SUPFAM" id="SSF47473">
    <property type="entry name" value="EF-hand"/>
    <property type="match status" value="1"/>
</dbReference>
<feature type="compositionally biased region" description="Basic and acidic residues" evidence="1">
    <location>
        <begin position="86"/>
        <end position="98"/>
    </location>
</feature>
<dbReference type="EMBL" id="JBEZFP010000036">
    <property type="protein sequence ID" value="MEU8135093.1"/>
    <property type="molecule type" value="Genomic_DNA"/>
</dbReference>
<reference evidence="3 4" key="1">
    <citation type="submission" date="2024-06" db="EMBL/GenBank/DDBJ databases">
        <title>The Natural Products Discovery Center: Release of the First 8490 Sequenced Strains for Exploring Actinobacteria Biosynthetic Diversity.</title>
        <authorList>
            <person name="Kalkreuter E."/>
            <person name="Kautsar S.A."/>
            <person name="Yang D."/>
            <person name="Bader C.D."/>
            <person name="Teijaro C.N."/>
            <person name="Fluegel L."/>
            <person name="Davis C.M."/>
            <person name="Simpson J.R."/>
            <person name="Lauterbach L."/>
            <person name="Steele A.D."/>
            <person name="Gui C."/>
            <person name="Meng S."/>
            <person name="Li G."/>
            <person name="Viehrig K."/>
            <person name="Ye F."/>
            <person name="Su P."/>
            <person name="Kiefer A.F."/>
            <person name="Nichols A."/>
            <person name="Cepeda A.J."/>
            <person name="Yan W."/>
            <person name="Fan B."/>
            <person name="Jiang Y."/>
            <person name="Adhikari A."/>
            <person name="Zheng C.-J."/>
            <person name="Schuster L."/>
            <person name="Cowan T.M."/>
            <person name="Smanski M.J."/>
            <person name="Chevrette M.G."/>
            <person name="De Carvalho L.P.S."/>
            <person name="Shen B."/>
        </authorList>
    </citation>
    <scope>NUCLEOTIDE SEQUENCE [LARGE SCALE GENOMIC DNA]</scope>
    <source>
        <strain evidence="3 4">NPDC048946</strain>
    </source>
</reference>
<dbReference type="InterPro" id="IPR002048">
    <property type="entry name" value="EF_hand_dom"/>
</dbReference>
<sequence length="98" mass="11138">MTSHDDRVRYFEAFHRHDFNNDGVLNSEELMAALQDLGRDEEAAGTEHLLRTYDADGSGSISFDEFLALMEKAGTETSPQASTDVWDARREDDERTRP</sequence>
<evidence type="ECO:0000313" key="4">
    <source>
        <dbReference type="Proteomes" id="UP001551482"/>
    </source>
</evidence>
<evidence type="ECO:0000259" key="2">
    <source>
        <dbReference type="PROSITE" id="PS50222"/>
    </source>
</evidence>
<gene>
    <name evidence="3" type="ORF">AB0C36_16440</name>
</gene>
<dbReference type="PROSITE" id="PS50222">
    <property type="entry name" value="EF_HAND_2"/>
    <property type="match status" value="2"/>
</dbReference>
<feature type="domain" description="EF-hand" evidence="2">
    <location>
        <begin position="41"/>
        <end position="76"/>
    </location>
</feature>
<name>A0ABV3DH57_9ACTN</name>
<evidence type="ECO:0000256" key="1">
    <source>
        <dbReference type="SAM" id="MobiDB-lite"/>
    </source>
</evidence>
<comment type="caution">
    <text evidence="3">The sequence shown here is derived from an EMBL/GenBank/DDBJ whole genome shotgun (WGS) entry which is preliminary data.</text>
</comment>
<evidence type="ECO:0000313" key="3">
    <source>
        <dbReference type="EMBL" id="MEU8135093.1"/>
    </source>
</evidence>
<proteinExistence type="predicted"/>
<dbReference type="CDD" id="cd00051">
    <property type="entry name" value="EFh"/>
    <property type="match status" value="1"/>
</dbReference>
<keyword evidence="4" id="KW-1185">Reference proteome</keyword>